<feature type="domain" description="C-type lectin" evidence="3">
    <location>
        <begin position="155"/>
        <end position="267"/>
    </location>
</feature>
<dbReference type="Proteomes" id="UP000298663">
    <property type="component" value="Unassembled WGS sequence"/>
</dbReference>
<dbReference type="Gene3D" id="3.10.100.10">
    <property type="entry name" value="Mannose-Binding Protein A, subunit A"/>
    <property type="match status" value="2"/>
</dbReference>
<feature type="domain" description="C-type lectin" evidence="3">
    <location>
        <begin position="29"/>
        <end position="137"/>
    </location>
</feature>
<dbReference type="PANTHER" id="PTHR22803">
    <property type="entry name" value="MANNOSE, PHOSPHOLIPASE, LECTIN RECEPTOR RELATED"/>
    <property type="match status" value="1"/>
</dbReference>
<dbReference type="OrthoDB" id="5850716at2759"/>
<proteinExistence type="predicted"/>
<evidence type="ECO:0000256" key="1">
    <source>
        <dbReference type="ARBA" id="ARBA00023157"/>
    </source>
</evidence>
<organism evidence="4 5">
    <name type="scientific">Steinernema carpocapsae</name>
    <name type="common">Entomopathogenic nematode</name>
    <dbReference type="NCBI Taxonomy" id="34508"/>
    <lineage>
        <taxon>Eukaryota</taxon>
        <taxon>Metazoa</taxon>
        <taxon>Ecdysozoa</taxon>
        <taxon>Nematoda</taxon>
        <taxon>Chromadorea</taxon>
        <taxon>Rhabditida</taxon>
        <taxon>Tylenchina</taxon>
        <taxon>Panagrolaimomorpha</taxon>
        <taxon>Strongyloidoidea</taxon>
        <taxon>Steinernematidae</taxon>
        <taxon>Steinernema</taxon>
    </lineage>
</organism>
<keyword evidence="5" id="KW-1185">Reference proteome</keyword>
<evidence type="ECO:0000313" key="5">
    <source>
        <dbReference type="Proteomes" id="UP000298663"/>
    </source>
</evidence>
<accession>A0A4U5NKM3</accession>
<dbReference type="InterPro" id="IPR050111">
    <property type="entry name" value="C-type_lectin/snaclec_domain"/>
</dbReference>
<dbReference type="SUPFAM" id="SSF56436">
    <property type="entry name" value="C-type lectin-like"/>
    <property type="match status" value="2"/>
</dbReference>
<gene>
    <name evidence="4" type="ORF">L596_016912</name>
</gene>
<protein>
    <recommendedName>
        <fullName evidence="3">C-type lectin domain-containing protein</fullName>
    </recommendedName>
</protein>
<dbReference type="InterPro" id="IPR018378">
    <property type="entry name" value="C-type_lectin_CS"/>
</dbReference>
<keyword evidence="1" id="KW-1015">Disulfide bond</keyword>
<dbReference type="PROSITE" id="PS00615">
    <property type="entry name" value="C_TYPE_LECTIN_1"/>
    <property type="match status" value="2"/>
</dbReference>
<dbReference type="CDD" id="cd00037">
    <property type="entry name" value="CLECT"/>
    <property type="match status" value="2"/>
</dbReference>
<dbReference type="SMART" id="SM00034">
    <property type="entry name" value="CLECT"/>
    <property type="match status" value="2"/>
</dbReference>
<evidence type="ECO:0000256" key="2">
    <source>
        <dbReference type="SAM" id="SignalP"/>
    </source>
</evidence>
<name>A0A4U5NKM3_STECR</name>
<feature type="signal peptide" evidence="2">
    <location>
        <begin position="1"/>
        <end position="16"/>
    </location>
</feature>
<dbReference type="PROSITE" id="PS50041">
    <property type="entry name" value="C_TYPE_LECTIN_2"/>
    <property type="match status" value="2"/>
</dbReference>
<evidence type="ECO:0000259" key="3">
    <source>
        <dbReference type="PROSITE" id="PS50041"/>
    </source>
</evidence>
<feature type="chain" id="PRO_5020322381" description="C-type lectin domain-containing protein" evidence="2">
    <location>
        <begin position="17"/>
        <end position="273"/>
    </location>
</feature>
<dbReference type="InterPro" id="IPR016186">
    <property type="entry name" value="C-type_lectin-like/link_sf"/>
</dbReference>
<comment type="caution">
    <text evidence="4">The sequence shown here is derived from an EMBL/GenBank/DDBJ whole genome shotgun (WGS) entry which is preliminary data.</text>
</comment>
<dbReference type="AlphaFoldDB" id="A0A4U5NKM3"/>
<dbReference type="InterPro" id="IPR016187">
    <property type="entry name" value="CTDL_fold"/>
</dbReference>
<keyword evidence="2" id="KW-0732">Signal</keyword>
<evidence type="ECO:0000313" key="4">
    <source>
        <dbReference type="EMBL" id="TKR83292.1"/>
    </source>
</evidence>
<dbReference type="STRING" id="34508.A0A4U5NKM3"/>
<reference evidence="4 5" key="1">
    <citation type="journal article" date="2015" name="Genome Biol.">
        <title>Comparative genomics of Steinernema reveals deeply conserved gene regulatory networks.</title>
        <authorList>
            <person name="Dillman A.R."/>
            <person name="Macchietto M."/>
            <person name="Porter C.F."/>
            <person name="Rogers A."/>
            <person name="Williams B."/>
            <person name="Antoshechkin I."/>
            <person name="Lee M.M."/>
            <person name="Goodwin Z."/>
            <person name="Lu X."/>
            <person name="Lewis E.E."/>
            <person name="Goodrich-Blair H."/>
            <person name="Stock S.P."/>
            <person name="Adams B.J."/>
            <person name="Sternberg P.W."/>
            <person name="Mortazavi A."/>
        </authorList>
    </citation>
    <scope>NUCLEOTIDE SEQUENCE [LARGE SCALE GENOMIC DNA]</scope>
    <source>
        <strain evidence="4 5">ALL</strain>
    </source>
</reference>
<dbReference type="InterPro" id="IPR001304">
    <property type="entry name" value="C-type_lectin-like"/>
</dbReference>
<sequence length="273" mass="30711">MKVALFLLALASVVLSKAPCPPGAFLSVYKDKCFHPVNISLAFRNAERICQLFGGHLASVNSAFDNYLINYKSGGSYWVGGVYKKFTDWAWTNGFHLNYTNWAQNEPKEVVNYCIKVRKDQTWESVHCHNWNSFVCETKSNYVPTIPCPKDYWCFENHAYRHIVPSKNWTDAEAHCQSLGGHLSSIHSAEEQAFLESVLGMSAWIGGRLLPESNDPAWIDGSKPVFKKWRIGNPVNIPETSCIFATVNTDSGWGNADCHGEFPYVCKIALNAF</sequence>
<reference evidence="4 5" key="2">
    <citation type="journal article" date="2019" name="G3 (Bethesda)">
        <title>Hybrid Assembly of the Genome of the Entomopathogenic Nematode Steinernema carpocapsae Identifies the X-Chromosome.</title>
        <authorList>
            <person name="Serra L."/>
            <person name="Macchietto M."/>
            <person name="Macias-Munoz A."/>
            <person name="McGill C.J."/>
            <person name="Rodriguez I.M."/>
            <person name="Rodriguez B."/>
            <person name="Murad R."/>
            <person name="Mortazavi A."/>
        </authorList>
    </citation>
    <scope>NUCLEOTIDE SEQUENCE [LARGE SCALE GENOMIC DNA]</scope>
    <source>
        <strain evidence="4 5">ALL</strain>
    </source>
</reference>
<dbReference type="EMBL" id="AZBU02000004">
    <property type="protein sequence ID" value="TKR83292.1"/>
    <property type="molecule type" value="Genomic_DNA"/>
</dbReference>
<dbReference type="Pfam" id="PF00059">
    <property type="entry name" value="Lectin_C"/>
    <property type="match status" value="2"/>
</dbReference>